<dbReference type="Pfam" id="PF10727">
    <property type="entry name" value="Rossmann-like"/>
    <property type="match status" value="1"/>
</dbReference>
<dbReference type="PANTHER" id="PTHR40459:SF1">
    <property type="entry name" value="CONSERVED HYPOTHETICAL ALANINE AND LEUCINE RICH PROTEIN"/>
    <property type="match status" value="1"/>
</dbReference>
<keyword evidence="4" id="KW-1185">Reference proteome</keyword>
<dbReference type="InterPro" id="IPR036291">
    <property type="entry name" value="NAD(P)-bd_dom_sf"/>
</dbReference>
<accession>A0ABR6XVM4</accession>
<dbReference type="InterPro" id="IPR037108">
    <property type="entry name" value="TM1727-like_C_sf"/>
</dbReference>
<gene>
    <name evidence="3" type="ORF">H8K33_18600</name>
</gene>
<dbReference type="EMBL" id="JACOFU010000010">
    <property type="protein sequence ID" value="MBC3833522.1"/>
    <property type="molecule type" value="Genomic_DNA"/>
</dbReference>
<evidence type="ECO:0000259" key="2">
    <source>
        <dbReference type="Pfam" id="PF10728"/>
    </source>
</evidence>
<dbReference type="InterPro" id="IPR008927">
    <property type="entry name" value="6-PGluconate_DH-like_C_sf"/>
</dbReference>
<sequence>MLNFSVIGTGRVGKTLGRLFAQHKVFAISQLFSTSLEGSQRALAFIGQGQPVTELTKMVPADITLLSVPDDTFASVTQSLIDANQLKPGSILFHCSGAKSSRDLVSLCPALAQLSLQLASVHPVRSFAEPALAVSDFSGTICSVEGSPQALDVLIPAFQKIGAETVIINPEHKLLYHAGSVFASNYLVSLLDTAIAAYCAAGIAPDLAKKMAQSLAQNSLANISTLGTRDALTGPIKRGDLATVTAQAAQVAAWNTELGDLYQAFIKPTMHLAKRTSER</sequence>
<reference evidence="3 4" key="1">
    <citation type="submission" date="2020-08" db="EMBL/GenBank/DDBJ databases">
        <title>Novel species isolated from subtropical streams in China.</title>
        <authorList>
            <person name="Lu H."/>
        </authorList>
    </citation>
    <scope>NUCLEOTIDE SEQUENCE [LARGE SCALE GENOMIC DNA]</scope>
    <source>
        <strain evidence="3 4">KCTC 52442</strain>
    </source>
</reference>
<evidence type="ECO:0000259" key="1">
    <source>
        <dbReference type="Pfam" id="PF10727"/>
    </source>
</evidence>
<feature type="domain" description="Putative oxidoreductase/dehydrogenase Rossmann-like" evidence="1">
    <location>
        <begin position="2"/>
        <end position="102"/>
    </location>
</feature>
<dbReference type="SUPFAM" id="SSF51735">
    <property type="entry name" value="NAD(P)-binding Rossmann-fold domains"/>
    <property type="match status" value="1"/>
</dbReference>
<proteinExistence type="predicted"/>
<evidence type="ECO:0000313" key="4">
    <source>
        <dbReference type="Proteomes" id="UP000643610"/>
    </source>
</evidence>
<dbReference type="RefSeq" id="WP_186892564.1">
    <property type="nucleotide sequence ID" value="NZ_JACOFU010000010.1"/>
</dbReference>
<dbReference type="InterPro" id="IPR019665">
    <property type="entry name" value="OxRdtase/DH_put_Rossmann_dom"/>
</dbReference>
<name>A0ABR6XVM4_9BURK</name>
<evidence type="ECO:0000313" key="3">
    <source>
        <dbReference type="EMBL" id="MBC3833522.1"/>
    </source>
</evidence>
<feature type="domain" description="DUF2520" evidence="2">
    <location>
        <begin position="141"/>
        <end position="265"/>
    </location>
</feature>
<organism evidence="3 4">
    <name type="scientific">Undibacterium amnicola</name>
    <dbReference type="NCBI Taxonomy" id="1834038"/>
    <lineage>
        <taxon>Bacteria</taxon>
        <taxon>Pseudomonadati</taxon>
        <taxon>Pseudomonadota</taxon>
        <taxon>Betaproteobacteria</taxon>
        <taxon>Burkholderiales</taxon>
        <taxon>Oxalobacteraceae</taxon>
        <taxon>Undibacterium</taxon>
    </lineage>
</organism>
<dbReference type="Gene3D" id="1.10.1040.20">
    <property type="entry name" value="ProC-like, C-terminal domain"/>
    <property type="match status" value="1"/>
</dbReference>
<protein>
    <submittedName>
        <fullName evidence="3">DUF2520 domain-containing protein</fullName>
    </submittedName>
</protein>
<dbReference type="Gene3D" id="3.40.50.720">
    <property type="entry name" value="NAD(P)-binding Rossmann-like Domain"/>
    <property type="match status" value="1"/>
</dbReference>
<dbReference type="InterPro" id="IPR018931">
    <property type="entry name" value="DUF2520"/>
</dbReference>
<dbReference type="Proteomes" id="UP000643610">
    <property type="component" value="Unassembled WGS sequence"/>
</dbReference>
<dbReference type="SUPFAM" id="SSF48179">
    <property type="entry name" value="6-phosphogluconate dehydrogenase C-terminal domain-like"/>
    <property type="match status" value="1"/>
</dbReference>
<dbReference type="PANTHER" id="PTHR40459">
    <property type="entry name" value="CONSERVED HYPOTHETICAL ALANINE AND LEUCINE RICH PROTEIN"/>
    <property type="match status" value="1"/>
</dbReference>
<comment type="caution">
    <text evidence="3">The sequence shown here is derived from an EMBL/GenBank/DDBJ whole genome shotgun (WGS) entry which is preliminary data.</text>
</comment>
<dbReference type="Pfam" id="PF10728">
    <property type="entry name" value="DUF2520"/>
    <property type="match status" value="1"/>
</dbReference>